<dbReference type="Proteomes" id="UP001519344">
    <property type="component" value="Unassembled WGS sequence"/>
</dbReference>
<dbReference type="PIRSF" id="PIRSF005690">
    <property type="entry name" value="GerBA"/>
    <property type="match status" value="1"/>
</dbReference>
<sequence length="520" mass="57933">MFAHWLSSKKHSTLPKQSNTIVEPMASMPLFTTIQENTNYVRQCLGNSTDIVIREFTYNSITEDVAILYTDGLVDGNVINDFIMRSMMTDSLEIDPEQNPFDVLELHTLTIGEIQQVSDMKKLFHHLLSGDSIILMNGYTTCLAASTKGWKDRGVTETNVETVVRGPRESFSESIRTNTALIRRKIKDPNLWVETFQVGKVTQTDVVLMYVHGIAQESLIIEARNRLSQIQIDGIFESSNVEELIQDEVITPFPTVYNSERPDVVALELIQGKVAILVDGTPFVLIAPALFETFLKASEDYYHRVDISTLVRILRYAGFLIALLAPSFYVAITTFHQEMLPTQLLISLAAQREGIPFPAFIEALLMEITFEVLREAALRMPRSIGSALSFVGTLVIGQAAVEAGIVSAAMVIVVSITAISSFVFPSYDLSNAIRILRFPLMALAASFGFFGILAGLLGLILHLNSLQSFGVPYLSPFAPLELNKQKDALFRMPFQSLFSRVRTVHTNNVIKKAGRKPFKP</sequence>
<reference evidence="4 5" key="1">
    <citation type="submission" date="2021-03" db="EMBL/GenBank/DDBJ databases">
        <title>Genomic Encyclopedia of Type Strains, Phase IV (KMG-IV): sequencing the most valuable type-strain genomes for metagenomic binning, comparative biology and taxonomic classification.</title>
        <authorList>
            <person name="Goeker M."/>
        </authorList>
    </citation>
    <scope>NUCLEOTIDE SEQUENCE [LARGE SCALE GENOMIC DNA]</scope>
    <source>
        <strain evidence="4 5">DSM 24950</strain>
    </source>
</reference>
<evidence type="ECO:0000313" key="4">
    <source>
        <dbReference type="EMBL" id="MBP1965417.1"/>
    </source>
</evidence>
<protein>
    <submittedName>
        <fullName evidence="4">Spore germination protein KA</fullName>
    </submittedName>
</protein>
<evidence type="ECO:0000256" key="1">
    <source>
        <dbReference type="ARBA" id="ARBA00005278"/>
    </source>
</evidence>
<proteinExistence type="inferred from homology"/>
<organism evidence="4 5">
    <name type="scientific">Paenibacillus aceris</name>
    <dbReference type="NCBI Taxonomy" id="869555"/>
    <lineage>
        <taxon>Bacteria</taxon>
        <taxon>Bacillati</taxon>
        <taxon>Bacillota</taxon>
        <taxon>Bacilli</taxon>
        <taxon>Bacillales</taxon>
        <taxon>Paenibacillaceae</taxon>
        <taxon>Paenibacillus</taxon>
    </lineage>
</organism>
<accession>A0ABS4I3E3</accession>
<feature type="transmembrane region" description="Helical" evidence="3">
    <location>
        <begin position="407"/>
        <end position="427"/>
    </location>
</feature>
<keyword evidence="5" id="KW-1185">Reference proteome</keyword>
<evidence type="ECO:0000256" key="3">
    <source>
        <dbReference type="SAM" id="Phobius"/>
    </source>
</evidence>
<comment type="caution">
    <text evidence="4">The sequence shown here is derived from an EMBL/GenBank/DDBJ whole genome shotgun (WGS) entry which is preliminary data.</text>
</comment>
<dbReference type="InterPro" id="IPR004995">
    <property type="entry name" value="Spore_Ger"/>
</dbReference>
<feature type="transmembrane region" description="Helical" evidence="3">
    <location>
        <begin position="313"/>
        <end position="335"/>
    </location>
</feature>
<dbReference type="RefSeq" id="WP_167052567.1">
    <property type="nucleotide sequence ID" value="NZ_JAAOZR010000003.1"/>
</dbReference>
<dbReference type="PANTHER" id="PTHR22550:SF5">
    <property type="entry name" value="LEUCINE ZIPPER PROTEIN 4"/>
    <property type="match status" value="1"/>
</dbReference>
<dbReference type="InterPro" id="IPR050768">
    <property type="entry name" value="UPF0353/GerABKA_families"/>
</dbReference>
<dbReference type="PANTHER" id="PTHR22550">
    <property type="entry name" value="SPORE GERMINATION PROTEIN"/>
    <property type="match status" value="1"/>
</dbReference>
<keyword evidence="2 3" id="KW-0472">Membrane</keyword>
<evidence type="ECO:0000313" key="5">
    <source>
        <dbReference type="Proteomes" id="UP001519344"/>
    </source>
</evidence>
<dbReference type="Pfam" id="PF03323">
    <property type="entry name" value="GerA"/>
    <property type="match status" value="1"/>
</dbReference>
<name>A0ABS4I3E3_9BACL</name>
<comment type="similarity">
    <text evidence="1">Belongs to the GerABKA family.</text>
</comment>
<keyword evidence="3" id="KW-1133">Transmembrane helix</keyword>
<dbReference type="EMBL" id="JAGGKV010000014">
    <property type="protein sequence ID" value="MBP1965417.1"/>
    <property type="molecule type" value="Genomic_DNA"/>
</dbReference>
<gene>
    <name evidence="4" type="ORF">J2Z65_004655</name>
</gene>
<evidence type="ECO:0000256" key="2">
    <source>
        <dbReference type="ARBA" id="ARBA00023136"/>
    </source>
</evidence>
<keyword evidence="3" id="KW-0812">Transmembrane</keyword>
<feature type="transmembrane region" description="Helical" evidence="3">
    <location>
        <begin position="439"/>
        <end position="463"/>
    </location>
</feature>